<dbReference type="Gene3D" id="1.10.287.110">
    <property type="entry name" value="DnaJ domain"/>
    <property type="match status" value="1"/>
</dbReference>
<reference evidence="3 4" key="1">
    <citation type="submission" date="2024-01" db="EMBL/GenBank/DDBJ databases">
        <title>The genomes of 5 underutilized Papilionoideae crops provide insights into root nodulation and disease resistanc.</title>
        <authorList>
            <person name="Yuan L."/>
        </authorList>
    </citation>
    <scope>NUCLEOTIDE SEQUENCE [LARGE SCALE GENOMIC DNA]</scope>
    <source>
        <strain evidence="3">ZHUSHIDOU_FW_LH</strain>
        <tissue evidence="3">Leaf</tissue>
    </source>
</reference>
<dbReference type="PANTHER" id="PTHR45496:SF15">
    <property type="entry name" value="CHAPERONE DNAJ-DOMAIN PROTEIN"/>
    <property type="match status" value="1"/>
</dbReference>
<evidence type="ECO:0000313" key="4">
    <source>
        <dbReference type="Proteomes" id="UP001372338"/>
    </source>
</evidence>
<dbReference type="Pfam" id="PF00226">
    <property type="entry name" value="DnaJ"/>
    <property type="match status" value="1"/>
</dbReference>
<dbReference type="InterPro" id="IPR053052">
    <property type="entry name" value="Imprinting_Balance_Reg"/>
</dbReference>
<dbReference type="InterPro" id="IPR036869">
    <property type="entry name" value="J_dom_sf"/>
</dbReference>
<protein>
    <recommendedName>
        <fullName evidence="2">J domain-containing protein</fullName>
    </recommendedName>
</protein>
<evidence type="ECO:0000313" key="3">
    <source>
        <dbReference type="EMBL" id="KAK7252430.1"/>
    </source>
</evidence>
<dbReference type="EMBL" id="JAYWIO010000007">
    <property type="protein sequence ID" value="KAK7252430.1"/>
    <property type="molecule type" value="Genomic_DNA"/>
</dbReference>
<dbReference type="PROSITE" id="PS50076">
    <property type="entry name" value="DNAJ_2"/>
    <property type="match status" value="1"/>
</dbReference>
<accession>A0AAN9EB11</accession>
<gene>
    <name evidence="3" type="ORF">RIF29_36358</name>
</gene>
<dbReference type="Proteomes" id="UP001372338">
    <property type="component" value="Unassembled WGS sequence"/>
</dbReference>
<evidence type="ECO:0000259" key="2">
    <source>
        <dbReference type="PROSITE" id="PS50076"/>
    </source>
</evidence>
<dbReference type="InterPro" id="IPR001623">
    <property type="entry name" value="DnaJ_domain"/>
</dbReference>
<feature type="domain" description="J" evidence="2">
    <location>
        <begin position="71"/>
        <end position="139"/>
    </location>
</feature>
<comment type="caution">
    <text evidence="3">The sequence shown here is derived from an EMBL/GenBank/DDBJ whole genome shotgun (WGS) entry which is preliminary data.</text>
</comment>
<name>A0AAN9EB11_CROPI</name>
<dbReference type="SUPFAM" id="SSF46565">
    <property type="entry name" value="Chaperone J-domain"/>
    <property type="match status" value="1"/>
</dbReference>
<organism evidence="3 4">
    <name type="scientific">Crotalaria pallida</name>
    <name type="common">Smooth rattlebox</name>
    <name type="synonym">Crotalaria striata</name>
    <dbReference type="NCBI Taxonomy" id="3830"/>
    <lineage>
        <taxon>Eukaryota</taxon>
        <taxon>Viridiplantae</taxon>
        <taxon>Streptophyta</taxon>
        <taxon>Embryophyta</taxon>
        <taxon>Tracheophyta</taxon>
        <taxon>Spermatophyta</taxon>
        <taxon>Magnoliopsida</taxon>
        <taxon>eudicotyledons</taxon>
        <taxon>Gunneridae</taxon>
        <taxon>Pentapetalae</taxon>
        <taxon>rosids</taxon>
        <taxon>fabids</taxon>
        <taxon>Fabales</taxon>
        <taxon>Fabaceae</taxon>
        <taxon>Papilionoideae</taxon>
        <taxon>50 kb inversion clade</taxon>
        <taxon>genistoids sensu lato</taxon>
        <taxon>core genistoids</taxon>
        <taxon>Crotalarieae</taxon>
        <taxon>Crotalaria</taxon>
    </lineage>
</organism>
<sequence>MDPLQGPGSEPDNLIAACTTILSYRRFPTCRDFALKAPRSDPITSASLDKILAISDVLSAAEHRLPSNHPDYYSILLLPREDAARDRDLLTRQFKKLALLLDPTSATKFPFSDEALNWVREAWRVLSDPKSRDLYHAQIGYLPPNATFWTACPYCWNLFEYETRFEDCSLMCQSCGKTFHGVAVTPPVKEDKEYYWCQTNLPLKYKEKEEEKNDDDNNKTNIEKTGFDQTQFVYISDDDHDHVVVGGEKNVGEGVWGDMNLNLNARAAPVDLQQGSDNGKRKMRMKTVAKKSGGNRMRNDFDLDLDLDLDEDGDLEFTEGDGDVFVGVRFDD</sequence>
<dbReference type="AlphaFoldDB" id="A0AAN9EB11"/>
<feature type="region of interest" description="Disordered" evidence="1">
    <location>
        <begin position="272"/>
        <end position="291"/>
    </location>
</feature>
<evidence type="ECO:0000256" key="1">
    <source>
        <dbReference type="SAM" id="MobiDB-lite"/>
    </source>
</evidence>
<dbReference type="CDD" id="cd06257">
    <property type="entry name" value="DnaJ"/>
    <property type="match status" value="1"/>
</dbReference>
<proteinExistence type="predicted"/>
<dbReference type="PANTHER" id="PTHR45496">
    <property type="entry name" value="CHAPERONE DNAJ-DOMAIN SUPERFAMILY PROTEIN"/>
    <property type="match status" value="1"/>
</dbReference>
<keyword evidence="4" id="KW-1185">Reference proteome</keyword>